<dbReference type="OrthoDB" id="8954335at2759"/>
<dbReference type="InterPro" id="IPR027417">
    <property type="entry name" value="P-loop_NTPase"/>
</dbReference>
<accession>A0A9N8ZI60</accession>
<evidence type="ECO:0000313" key="1">
    <source>
        <dbReference type="EMBL" id="CAG8496421.1"/>
    </source>
</evidence>
<dbReference type="Gene3D" id="3.40.50.300">
    <property type="entry name" value="P-loop containing nucleotide triphosphate hydrolases"/>
    <property type="match status" value="1"/>
</dbReference>
<protein>
    <submittedName>
        <fullName evidence="1">6154_t:CDS:1</fullName>
    </submittedName>
</protein>
<gene>
    <name evidence="1" type="ORF">AMORRO_LOCUS3035</name>
</gene>
<dbReference type="Proteomes" id="UP000789342">
    <property type="component" value="Unassembled WGS sequence"/>
</dbReference>
<organism evidence="1 2">
    <name type="scientific">Acaulospora morrowiae</name>
    <dbReference type="NCBI Taxonomy" id="94023"/>
    <lineage>
        <taxon>Eukaryota</taxon>
        <taxon>Fungi</taxon>
        <taxon>Fungi incertae sedis</taxon>
        <taxon>Mucoromycota</taxon>
        <taxon>Glomeromycotina</taxon>
        <taxon>Glomeromycetes</taxon>
        <taxon>Diversisporales</taxon>
        <taxon>Acaulosporaceae</taxon>
        <taxon>Acaulospora</taxon>
    </lineage>
</organism>
<dbReference type="EMBL" id="CAJVPV010001405">
    <property type="protein sequence ID" value="CAG8496421.1"/>
    <property type="molecule type" value="Genomic_DNA"/>
</dbReference>
<name>A0A9N8ZI60_9GLOM</name>
<keyword evidence="2" id="KW-1185">Reference proteome</keyword>
<feature type="non-terminal residue" evidence="1">
    <location>
        <position position="473"/>
    </location>
</feature>
<comment type="caution">
    <text evidence="1">The sequence shown here is derived from an EMBL/GenBank/DDBJ whole genome shotgun (WGS) entry which is preliminary data.</text>
</comment>
<sequence>REVPYIFEVEFSRDLVRLIMLKSILAIGKTSHVKSFTRTIFSTNECIISESATREVTVYKCENGYLYIDTPGLNDTGTTRVDPQIGIDIVQKLHELNISQVQTILWFVSDEIKSEQIYRNQALFIESLAKYHKGNVWDNVIIVIERKDPKKKTIQGPLKAVRASSRQKKDPLTNTSIFPICFFELMNENARKLYENMDGYVLNKEYGIYKKFDPERIFVRYQELMGEHDQHLVTIVLRGARCLNCPEDRDPRIANFKCHITFVKTHSDKHNFIHPETCSKRVHHTGAGVSGYHSGELQYIHTSATKIHSGNIGIKKVKKDRTIFKFSLFGFSLLVVALFSPELLEVKQYDCCGANPDSEGCSYICCLKSLGEIGCKKIYDCCNSPNPCKERYDCCGKDKESEGCKFIYNCCGKDKNSKGCTEIYECCEKEVVKYAGVVGCRETCIMCHKERNVEGCSFNEHRYDVDLTSRNRQ</sequence>
<evidence type="ECO:0000313" key="2">
    <source>
        <dbReference type="Proteomes" id="UP000789342"/>
    </source>
</evidence>
<proteinExistence type="predicted"/>
<dbReference type="AlphaFoldDB" id="A0A9N8ZI60"/>
<reference evidence="1" key="1">
    <citation type="submission" date="2021-06" db="EMBL/GenBank/DDBJ databases">
        <authorList>
            <person name="Kallberg Y."/>
            <person name="Tangrot J."/>
            <person name="Rosling A."/>
        </authorList>
    </citation>
    <scope>NUCLEOTIDE SEQUENCE</scope>
    <source>
        <strain evidence="1">CL551</strain>
    </source>
</reference>